<protein>
    <submittedName>
        <fullName evidence="2">Uncharacterized protein</fullName>
    </submittedName>
</protein>
<keyword evidence="1" id="KW-0812">Transmembrane</keyword>
<accession>A0ABS8KP09</accession>
<name>A0ABS8KP09_9HYPH</name>
<organism evidence="2 3">
    <name type="scientific">Reyranella aquatilis</name>
    <dbReference type="NCBI Taxonomy" id="2035356"/>
    <lineage>
        <taxon>Bacteria</taxon>
        <taxon>Pseudomonadati</taxon>
        <taxon>Pseudomonadota</taxon>
        <taxon>Alphaproteobacteria</taxon>
        <taxon>Hyphomicrobiales</taxon>
        <taxon>Reyranellaceae</taxon>
        <taxon>Reyranella</taxon>
    </lineage>
</organism>
<evidence type="ECO:0000313" key="3">
    <source>
        <dbReference type="Proteomes" id="UP001198862"/>
    </source>
</evidence>
<sequence>MVKSSFGPHRGETSWAAVQTPRTKQRIVRLGPAANDNFRPTGLRTWLFVVITGATGALLGLIVSNWRFF</sequence>
<evidence type="ECO:0000256" key="1">
    <source>
        <dbReference type="SAM" id="Phobius"/>
    </source>
</evidence>
<feature type="transmembrane region" description="Helical" evidence="1">
    <location>
        <begin position="46"/>
        <end position="66"/>
    </location>
</feature>
<comment type="caution">
    <text evidence="2">The sequence shown here is derived from an EMBL/GenBank/DDBJ whole genome shotgun (WGS) entry which is preliminary data.</text>
</comment>
<dbReference type="Proteomes" id="UP001198862">
    <property type="component" value="Unassembled WGS sequence"/>
</dbReference>
<keyword evidence="3" id="KW-1185">Reference proteome</keyword>
<keyword evidence="1" id="KW-1133">Transmembrane helix</keyword>
<evidence type="ECO:0000313" key="2">
    <source>
        <dbReference type="EMBL" id="MCC8427497.1"/>
    </source>
</evidence>
<proteinExistence type="predicted"/>
<reference evidence="2 3" key="1">
    <citation type="submission" date="2021-11" db="EMBL/GenBank/DDBJ databases">
        <authorList>
            <person name="Lee D.-H."/>
            <person name="Kim S.-B."/>
        </authorList>
    </citation>
    <scope>NUCLEOTIDE SEQUENCE [LARGE SCALE GENOMIC DNA]</scope>
    <source>
        <strain evidence="2 3">KCTC 52223</strain>
    </source>
</reference>
<gene>
    <name evidence="2" type="ORF">LJ725_00860</name>
</gene>
<keyword evidence="1" id="KW-0472">Membrane</keyword>
<dbReference type="EMBL" id="JAJISD010000001">
    <property type="protein sequence ID" value="MCC8427497.1"/>
    <property type="molecule type" value="Genomic_DNA"/>
</dbReference>